<keyword evidence="8" id="KW-1185">Reference proteome</keyword>
<feature type="domain" description="Tyr recombinase" evidence="6">
    <location>
        <begin position="224"/>
        <end position="457"/>
    </location>
</feature>
<evidence type="ECO:0000256" key="3">
    <source>
        <dbReference type="ARBA" id="ARBA00022908"/>
    </source>
</evidence>
<dbReference type="InterPro" id="IPR010998">
    <property type="entry name" value="Integrase_recombinase_N"/>
</dbReference>
<dbReference type="InterPro" id="IPR004107">
    <property type="entry name" value="Integrase_SAM-like_N"/>
</dbReference>
<evidence type="ECO:0000256" key="2">
    <source>
        <dbReference type="ARBA" id="ARBA00008857"/>
    </source>
</evidence>
<evidence type="ECO:0000313" key="8">
    <source>
        <dbReference type="Proteomes" id="UP000249377"/>
    </source>
</evidence>
<evidence type="ECO:0000259" key="6">
    <source>
        <dbReference type="PROSITE" id="PS51898"/>
    </source>
</evidence>
<organism evidence="7 8">
    <name type="scientific">Hydrogeniiclostridium mannosilyticum</name>
    <dbReference type="NCBI Taxonomy" id="2764322"/>
    <lineage>
        <taxon>Bacteria</taxon>
        <taxon>Bacillati</taxon>
        <taxon>Bacillota</taxon>
        <taxon>Clostridia</taxon>
        <taxon>Eubacteriales</taxon>
        <taxon>Acutalibacteraceae</taxon>
        <taxon>Hydrogeniiclostridium</taxon>
    </lineage>
</organism>
<dbReference type="GO" id="GO:0015074">
    <property type="term" value="P:DNA integration"/>
    <property type="evidence" value="ECO:0007669"/>
    <property type="project" value="UniProtKB-KW"/>
</dbReference>
<evidence type="ECO:0000256" key="5">
    <source>
        <dbReference type="ARBA" id="ARBA00023172"/>
    </source>
</evidence>
<dbReference type="Proteomes" id="UP000249377">
    <property type="component" value="Unassembled WGS sequence"/>
</dbReference>
<accession>A0A328U7U5</accession>
<gene>
    <name evidence="7" type="ORF">DPQ25_13630</name>
</gene>
<keyword evidence="3" id="KW-0229">DNA integration</keyword>
<keyword evidence="4" id="KW-0238">DNA-binding</keyword>
<comment type="similarity">
    <text evidence="2">Belongs to the 'phage' integrase family.</text>
</comment>
<dbReference type="GO" id="GO:0003677">
    <property type="term" value="F:DNA binding"/>
    <property type="evidence" value="ECO:0007669"/>
    <property type="project" value="UniProtKB-KW"/>
</dbReference>
<dbReference type="Gene3D" id="1.10.150.130">
    <property type="match status" value="1"/>
</dbReference>
<proteinExistence type="inferred from homology"/>
<reference evidence="7 8" key="1">
    <citation type="submission" date="2018-06" db="EMBL/GenBank/DDBJ databases">
        <title>Noncontiguous genome sequence of Ruminococcaceae bacterium ASD2818.</title>
        <authorList>
            <person name="Chaplin A.V."/>
            <person name="Sokolova S.R."/>
            <person name="Kochetkova T.O."/>
            <person name="Goltsov A.Y."/>
            <person name="Trofimov D.Y."/>
            <person name="Efimov B.A."/>
        </authorList>
    </citation>
    <scope>NUCLEOTIDE SEQUENCE [LARGE SCALE GENOMIC DNA]</scope>
    <source>
        <strain evidence="7 8">ASD2818</strain>
    </source>
</reference>
<comment type="caution">
    <text evidence="7">The sequence shown here is derived from an EMBL/GenBank/DDBJ whole genome shotgun (WGS) entry which is preliminary data.</text>
</comment>
<dbReference type="InterPro" id="IPR002104">
    <property type="entry name" value="Integrase_catalytic"/>
</dbReference>
<dbReference type="Pfam" id="PF00589">
    <property type="entry name" value="Phage_integrase"/>
    <property type="match status" value="1"/>
</dbReference>
<name>A0A328U7U5_9FIRM</name>
<dbReference type="Pfam" id="PF14659">
    <property type="entry name" value="Phage_int_SAM_3"/>
    <property type="match status" value="1"/>
</dbReference>
<dbReference type="Gene3D" id="1.10.443.10">
    <property type="entry name" value="Intergrase catalytic core"/>
    <property type="match status" value="1"/>
</dbReference>
<dbReference type="PROSITE" id="PS51898">
    <property type="entry name" value="TYR_RECOMBINASE"/>
    <property type="match status" value="1"/>
</dbReference>
<evidence type="ECO:0000313" key="7">
    <source>
        <dbReference type="EMBL" id="RAQ22124.1"/>
    </source>
</evidence>
<dbReference type="InterPro" id="IPR013762">
    <property type="entry name" value="Integrase-like_cat_sf"/>
</dbReference>
<sequence length="519" mass="59671">MISVSLQKSSRLFVAVVLFAFRKNPLTVGFMAEPSFRRLSTMATIVQRGKKFAVVYDYTTAAGEKKQKWESGLSKEQAKERKAEIEYLQQSQQFVTPTGKTVEDFMGEWVPVQARLKKWSYQTYTGNLSLIRNHILPHLGSKPIQKVCRRDIDLLYDKLSRTPKGAFKNGVRVIPEEQYKGLSPDKYLSTTTIKEVHDILKPFFRKAVEYKLIRENPVPTEGPKKRDDFERTIWDEELMADALVKLESQPLLHLAIHCAFVGSLRNGEDMAITLDCIDLVRGRIYVGKTLQRVRKSALEAIVSDTLLRVFPTVMEGKKSCLILKAPKTKKSKRFIFLTEPLKEEIVKRIEQIQADKERLGDKYNDYGLLFCLENGNPIEPKLIQSWFNDWQLEQGLSYPKLEFHGVRHSAATYKLELSDGDYKSVQGDTGHAKADTLLNIYAHTQDKRRQELSKKFEQDFYNRQTSSPVIANNEQLFSFLLEKAQSDPNLQAELFDLIKENPDLQRMALNAMITMKKSS</sequence>
<dbReference type="GO" id="GO:0006310">
    <property type="term" value="P:DNA recombination"/>
    <property type="evidence" value="ECO:0007669"/>
    <property type="project" value="UniProtKB-KW"/>
</dbReference>
<dbReference type="EMBL" id="QLYR01000016">
    <property type="protein sequence ID" value="RAQ22124.1"/>
    <property type="molecule type" value="Genomic_DNA"/>
</dbReference>
<protein>
    <submittedName>
        <fullName evidence="7">Site-specific integrase</fullName>
    </submittedName>
</protein>
<dbReference type="InterPro" id="IPR050808">
    <property type="entry name" value="Phage_Integrase"/>
</dbReference>
<dbReference type="PANTHER" id="PTHR30629">
    <property type="entry name" value="PROPHAGE INTEGRASE"/>
    <property type="match status" value="1"/>
</dbReference>
<dbReference type="SUPFAM" id="SSF56349">
    <property type="entry name" value="DNA breaking-rejoining enzymes"/>
    <property type="match status" value="1"/>
</dbReference>
<evidence type="ECO:0000256" key="4">
    <source>
        <dbReference type="ARBA" id="ARBA00023125"/>
    </source>
</evidence>
<dbReference type="InterPro" id="IPR011010">
    <property type="entry name" value="DNA_brk_join_enz"/>
</dbReference>
<dbReference type="PANTHER" id="PTHR30629:SF2">
    <property type="entry name" value="PROPHAGE INTEGRASE INTS-RELATED"/>
    <property type="match status" value="1"/>
</dbReference>
<keyword evidence="5" id="KW-0233">DNA recombination</keyword>
<dbReference type="AlphaFoldDB" id="A0A328U7U5"/>
<comment type="function">
    <text evidence="1">Site-specific tyrosine recombinase, which acts by catalyzing the cutting and rejoining of the recombining DNA molecules.</text>
</comment>
<evidence type="ECO:0000256" key="1">
    <source>
        <dbReference type="ARBA" id="ARBA00003283"/>
    </source>
</evidence>